<proteinExistence type="predicted"/>
<comment type="caution">
    <text evidence="1">The sequence shown here is derived from an EMBL/GenBank/DDBJ whole genome shotgun (WGS) entry which is preliminary data.</text>
</comment>
<dbReference type="Proteomes" id="UP000499080">
    <property type="component" value="Unassembled WGS sequence"/>
</dbReference>
<evidence type="ECO:0000313" key="2">
    <source>
        <dbReference type="Proteomes" id="UP000499080"/>
    </source>
</evidence>
<organism evidence="1 2">
    <name type="scientific">Araneus ventricosus</name>
    <name type="common">Orbweaver spider</name>
    <name type="synonym">Epeira ventricosa</name>
    <dbReference type="NCBI Taxonomy" id="182803"/>
    <lineage>
        <taxon>Eukaryota</taxon>
        <taxon>Metazoa</taxon>
        <taxon>Ecdysozoa</taxon>
        <taxon>Arthropoda</taxon>
        <taxon>Chelicerata</taxon>
        <taxon>Arachnida</taxon>
        <taxon>Araneae</taxon>
        <taxon>Araneomorphae</taxon>
        <taxon>Entelegynae</taxon>
        <taxon>Araneoidea</taxon>
        <taxon>Araneidae</taxon>
        <taxon>Araneus</taxon>
    </lineage>
</organism>
<keyword evidence="2" id="KW-1185">Reference proteome</keyword>
<evidence type="ECO:0000313" key="1">
    <source>
        <dbReference type="EMBL" id="GBM63122.1"/>
    </source>
</evidence>
<accession>A0A4Y2HCW6</accession>
<gene>
    <name evidence="1" type="ORF">AVEN_68567_1</name>
</gene>
<dbReference type="EMBL" id="BGPR01001851">
    <property type="protein sequence ID" value="GBM63122.1"/>
    <property type="molecule type" value="Genomic_DNA"/>
</dbReference>
<protein>
    <submittedName>
        <fullName evidence="1">Uncharacterized protein</fullName>
    </submittedName>
</protein>
<sequence>MHLLDNCTEFYDVGQKLKCSYYVDSCLTGVHDVSEAEQFAKKEKLIMSKRCFNSSGWESNVECKHASKHSGNTSELGIIWNLDDDTLKCKTDFEILPC</sequence>
<name>A0A4Y2HCW6_ARAVE</name>
<reference evidence="1 2" key="1">
    <citation type="journal article" date="2019" name="Sci. Rep.">
        <title>Orb-weaving spider Araneus ventricosus genome elucidates the spidroin gene catalogue.</title>
        <authorList>
            <person name="Kono N."/>
            <person name="Nakamura H."/>
            <person name="Ohtoshi R."/>
            <person name="Moran D.A.P."/>
            <person name="Shinohara A."/>
            <person name="Yoshida Y."/>
            <person name="Fujiwara M."/>
            <person name="Mori M."/>
            <person name="Tomita M."/>
            <person name="Arakawa K."/>
        </authorList>
    </citation>
    <scope>NUCLEOTIDE SEQUENCE [LARGE SCALE GENOMIC DNA]</scope>
</reference>
<dbReference type="AlphaFoldDB" id="A0A4Y2HCW6"/>
<dbReference type="OrthoDB" id="6436020at2759"/>